<protein>
    <recommendedName>
        <fullName evidence="3">Steroid 5-alpha reductase C-terminal domain-containing protein</fullName>
    </recommendedName>
</protein>
<dbReference type="PROSITE" id="PS50244">
    <property type="entry name" value="S5A_REDUCTASE"/>
    <property type="match status" value="1"/>
</dbReference>
<evidence type="ECO:0008006" key="3">
    <source>
        <dbReference type="Google" id="ProtNLM"/>
    </source>
</evidence>
<reference evidence="1 2" key="1">
    <citation type="submission" date="2024-05" db="EMBL/GenBank/DDBJ databases">
        <title>A draft genome resource for the thread blight pathogen Marasmius tenuissimus strain MS-2.</title>
        <authorList>
            <person name="Yulfo-Soto G.E."/>
            <person name="Baruah I.K."/>
            <person name="Amoako-Attah I."/>
            <person name="Bukari Y."/>
            <person name="Meinhardt L.W."/>
            <person name="Bailey B.A."/>
            <person name="Cohen S.P."/>
        </authorList>
    </citation>
    <scope>NUCLEOTIDE SEQUENCE [LARGE SCALE GENOMIC DNA]</scope>
    <source>
        <strain evidence="1 2">MS-2</strain>
    </source>
</reference>
<comment type="caution">
    <text evidence="1">The sequence shown here is derived from an EMBL/GenBank/DDBJ whole genome shotgun (WGS) entry which is preliminary data.</text>
</comment>
<evidence type="ECO:0000313" key="2">
    <source>
        <dbReference type="Proteomes" id="UP001437256"/>
    </source>
</evidence>
<dbReference type="Pfam" id="PF06966">
    <property type="entry name" value="DUF1295"/>
    <property type="match status" value="1"/>
</dbReference>
<accession>A0ABR2ZVE9</accession>
<dbReference type="PANTHER" id="PTHR32251:SF17">
    <property type="entry name" value="STEROID 5-ALPHA REDUCTASE C-TERMINAL DOMAIN-CONTAINING PROTEIN"/>
    <property type="match status" value="1"/>
</dbReference>
<sequence length="142" mass="16014">MPVYLSNAVPPRLHPALSFRDYLGFGIFAGSFLLEALADYQKSKWKREKNLKKHSEKFIKSGVWSISRHPNYLGEIGIWTGLWLLSTRGLQASGSPRAAVAVSAISPLFTYFILNKVSGIPLIENANNNKFANDPEWLRHKQ</sequence>
<dbReference type="Proteomes" id="UP001437256">
    <property type="component" value="Unassembled WGS sequence"/>
</dbReference>
<keyword evidence="2" id="KW-1185">Reference proteome</keyword>
<dbReference type="InterPro" id="IPR010721">
    <property type="entry name" value="UstE-like"/>
</dbReference>
<gene>
    <name evidence="1" type="ORF">AAF712_007802</name>
</gene>
<dbReference type="EMBL" id="JBBXMP010000050">
    <property type="protein sequence ID" value="KAL0065290.1"/>
    <property type="molecule type" value="Genomic_DNA"/>
</dbReference>
<evidence type="ECO:0000313" key="1">
    <source>
        <dbReference type="EMBL" id="KAL0065290.1"/>
    </source>
</evidence>
<organism evidence="1 2">
    <name type="scientific">Marasmius tenuissimus</name>
    <dbReference type="NCBI Taxonomy" id="585030"/>
    <lineage>
        <taxon>Eukaryota</taxon>
        <taxon>Fungi</taxon>
        <taxon>Dikarya</taxon>
        <taxon>Basidiomycota</taxon>
        <taxon>Agaricomycotina</taxon>
        <taxon>Agaricomycetes</taxon>
        <taxon>Agaricomycetidae</taxon>
        <taxon>Agaricales</taxon>
        <taxon>Marasmiineae</taxon>
        <taxon>Marasmiaceae</taxon>
        <taxon>Marasmius</taxon>
    </lineage>
</organism>
<dbReference type="PANTHER" id="PTHR32251">
    <property type="entry name" value="3-OXO-5-ALPHA-STEROID 4-DEHYDROGENASE"/>
    <property type="match status" value="1"/>
</dbReference>
<name>A0ABR2ZVE9_9AGAR</name>
<proteinExistence type="predicted"/>
<dbReference type="Gene3D" id="1.20.120.1630">
    <property type="match status" value="1"/>
</dbReference>